<proteinExistence type="predicted"/>
<dbReference type="InterPro" id="IPR003599">
    <property type="entry name" value="Ig_sub"/>
</dbReference>
<keyword evidence="6" id="KW-1015">Disulfide bond</keyword>
<dbReference type="GO" id="GO:0005886">
    <property type="term" value="C:plasma membrane"/>
    <property type="evidence" value="ECO:0007669"/>
    <property type="project" value="UniProtKB-SubCell"/>
</dbReference>
<dbReference type="GeneTree" id="ENSGT01000000215168"/>
<dbReference type="CDD" id="cd00099">
    <property type="entry name" value="IgV"/>
    <property type="match status" value="1"/>
</dbReference>
<dbReference type="InterPro" id="IPR013106">
    <property type="entry name" value="Ig_V-set"/>
</dbReference>
<dbReference type="PROSITE" id="PS50835">
    <property type="entry name" value="IG_LIKE"/>
    <property type="match status" value="1"/>
</dbReference>
<dbReference type="GO" id="GO:0002376">
    <property type="term" value="P:immune system process"/>
    <property type="evidence" value="ECO:0007669"/>
    <property type="project" value="UniProtKB-KW"/>
</dbReference>
<comment type="subcellular location">
    <subcellularLocation>
        <location evidence="1">Cell membrane</location>
    </subcellularLocation>
</comment>
<keyword evidence="7" id="KW-0325">Glycoprotein</keyword>
<evidence type="ECO:0000256" key="7">
    <source>
        <dbReference type="ARBA" id="ARBA00023180"/>
    </source>
</evidence>
<protein>
    <recommendedName>
        <fullName evidence="8">Ig-like domain-containing protein</fullName>
    </recommendedName>
</protein>
<evidence type="ECO:0000259" key="8">
    <source>
        <dbReference type="PROSITE" id="PS50835"/>
    </source>
</evidence>
<evidence type="ECO:0000256" key="3">
    <source>
        <dbReference type="ARBA" id="ARBA00022729"/>
    </source>
</evidence>
<dbReference type="Pfam" id="PF07686">
    <property type="entry name" value="V-set"/>
    <property type="match status" value="1"/>
</dbReference>
<accession>A0A8C3FKX1</accession>
<dbReference type="SMART" id="SM00406">
    <property type="entry name" value="IGv"/>
    <property type="match status" value="1"/>
</dbReference>
<reference evidence="9" key="1">
    <citation type="submission" date="2025-08" db="UniProtKB">
        <authorList>
            <consortium name="Ensembl"/>
        </authorList>
    </citation>
    <scope>IDENTIFICATION</scope>
</reference>
<keyword evidence="10" id="KW-1185">Reference proteome</keyword>
<feature type="domain" description="Ig-like" evidence="8">
    <location>
        <begin position="13"/>
        <end position="110"/>
    </location>
</feature>
<sequence>MGGWRARPPYPHPAVSPPVPGGWVQLGILQSPPQLWLKSGDTAQLHCKTLEDEVTTMWYKEQSGSLRWIYWSSEFASPDGKYSSEANTVANTFSLIISNVQREDSGIYYCGLFSFMYLQPNFGNGTRLIVTGEFPMAQNNDIPMLGDVMKKITLFFGKIVTDPPCFSSKLLVFVQRGNTVQAVSQGIGLEIRRPGLYPLITGHRGKIFKRSQHPIAPV</sequence>
<dbReference type="InterPro" id="IPR036179">
    <property type="entry name" value="Ig-like_dom_sf"/>
</dbReference>
<evidence type="ECO:0000256" key="1">
    <source>
        <dbReference type="ARBA" id="ARBA00004236"/>
    </source>
</evidence>
<evidence type="ECO:0000313" key="10">
    <source>
        <dbReference type="Proteomes" id="UP000694380"/>
    </source>
</evidence>
<dbReference type="Gene3D" id="2.60.40.10">
    <property type="entry name" value="Immunoglobulins"/>
    <property type="match status" value="1"/>
</dbReference>
<keyword evidence="4" id="KW-0391">Immunity</keyword>
<dbReference type="GO" id="GO:0009617">
    <property type="term" value="P:response to bacterium"/>
    <property type="evidence" value="ECO:0007669"/>
    <property type="project" value="TreeGrafter"/>
</dbReference>
<dbReference type="Ensembl" id="ENSCPBT00000012744.1">
    <property type="protein sequence ID" value="ENSCPBP00000010623.1"/>
    <property type="gene ID" value="ENSCPBG00000008141.1"/>
</dbReference>
<dbReference type="Proteomes" id="UP000694380">
    <property type="component" value="Unplaced"/>
</dbReference>
<dbReference type="AlphaFoldDB" id="A0A8C3FKX1"/>
<dbReference type="SUPFAM" id="SSF48726">
    <property type="entry name" value="Immunoglobulin"/>
    <property type="match status" value="1"/>
</dbReference>
<dbReference type="InterPro" id="IPR052051">
    <property type="entry name" value="TCR_complex_component"/>
</dbReference>
<name>A0A8C3FKX1_CHRPI</name>
<evidence type="ECO:0000256" key="4">
    <source>
        <dbReference type="ARBA" id="ARBA00022859"/>
    </source>
</evidence>
<dbReference type="SMART" id="SM00409">
    <property type="entry name" value="IG"/>
    <property type="match status" value="1"/>
</dbReference>
<evidence type="ECO:0000256" key="5">
    <source>
        <dbReference type="ARBA" id="ARBA00023136"/>
    </source>
</evidence>
<keyword evidence="3" id="KW-0732">Signal</keyword>
<evidence type="ECO:0000313" key="9">
    <source>
        <dbReference type="Ensembl" id="ENSCPBP00000010623.1"/>
    </source>
</evidence>
<reference evidence="9" key="2">
    <citation type="submission" date="2025-09" db="UniProtKB">
        <authorList>
            <consortium name="Ensembl"/>
        </authorList>
    </citation>
    <scope>IDENTIFICATION</scope>
</reference>
<dbReference type="PANTHER" id="PTHR19433">
    <property type="entry name" value="T-CELL RECEPTOR ALPHA CHAIN V REGION-RELATED"/>
    <property type="match status" value="1"/>
</dbReference>
<organism evidence="9 10">
    <name type="scientific">Chrysemys picta bellii</name>
    <name type="common">Western painted turtle</name>
    <name type="synonym">Emys bellii</name>
    <dbReference type="NCBI Taxonomy" id="8478"/>
    <lineage>
        <taxon>Eukaryota</taxon>
        <taxon>Metazoa</taxon>
        <taxon>Chordata</taxon>
        <taxon>Craniata</taxon>
        <taxon>Vertebrata</taxon>
        <taxon>Euteleostomi</taxon>
        <taxon>Archelosauria</taxon>
        <taxon>Testudinata</taxon>
        <taxon>Testudines</taxon>
        <taxon>Cryptodira</taxon>
        <taxon>Durocryptodira</taxon>
        <taxon>Testudinoidea</taxon>
        <taxon>Emydidae</taxon>
        <taxon>Chrysemys</taxon>
    </lineage>
</organism>
<keyword evidence="2" id="KW-1003">Cell membrane</keyword>
<keyword evidence="5" id="KW-0472">Membrane</keyword>
<dbReference type="InterPro" id="IPR007110">
    <property type="entry name" value="Ig-like_dom"/>
</dbReference>
<dbReference type="InterPro" id="IPR013783">
    <property type="entry name" value="Ig-like_fold"/>
</dbReference>
<evidence type="ECO:0000256" key="2">
    <source>
        <dbReference type="ARBA" id="ARBA00022475"/>
    </source>
</evidence>
<evidence type="ECO:0000256" key="6">
    <source>
        <dbReference type="ARBA" id="ARBA00023157"/>
    </source>
</evidence>